<evidence type="ECO:0000313" key="2">
    <source>
        <dbReference type="EMBL" id="CAD8130793.1"/>
    </source>
</evidence>
<accession>A0A8S1RTT1</accession>
<keyword evidence="3" id="KW-1185">Reference proteome</keyword>
<keyword evidence="1" id="KW-1133">Transmembrane helix</keyword>
<dbReference type="AlphaFoldDB" id="A0A8S1RTT1"/>
<proteinExistence type="predicted"/>
<reference evidence="2" key="1">
    <citation type="submission" date="2021-01" db="EMBL/GenBank/DDBJ databases">
        <authorList>
            <consortium name="Genoscope - CEA"/>
            <person name="William W."/>
        </authorList>
    </citation>
    <scope>NUCLEOTIDE SEQUENCE</scope>
</reference>
<protein>
    <recommendedName>
        <fullName evidence="4">Transmembrane protein</fullName>
    </recommendedName>
</protein>
<organism evidence="2 3">
    <name type="scientific">Paramecium sonneborni</name>
    <dbReference type="NCBI Taxonomy" id="65129"/>
    <lineage>
        <taxon>Eukaryota</taxon>
        <taxon>Sar</taxon>
        <taxon>Alveolata</taxon>
        <taxon>Ciliophora</taxon>
        <taxon>Intramacronucleata</taxon>
        <taxon>Oligohymenophorea</taxon>
        <taxon>Peniculida</taxon>
        <taxon>Parameciidae</taxon>
        <taxon>Paramecium</taxon>
    </lineage>
</organism>
<evidence type="ECO:0000313" key="3">
    <source>
        <dbReference type="Proteomes" id="UP000692954"/>
    </source>
</evidence>
<sequence length="172" mass="20924">MGIESHWKHTSKTQINSEPINPIEDLVVNDFLRQFTMSQHLLEPIQLNIIRMNLNIIDANQINLLILLYPDMLNLMVIMILINSLLVFHLKESLNIILHNYLLMQQHNQKRNYQKKQYIHHEHHRNIINKQDKNNIFSYEDKPAYMLQFKFRFLVKIEKWNKLFVFVEYQIK</sequence>
<dbReference type="EMBL" id="CAJJDN010000329">
    <property type="protein sequence ID" value="CAD8130793.1"/>
    <property type="molecule type" value="Genomic_DNA"/>
</dbReference>
<comment type="caution">
    <text evidence="2">The sequence shown here is derived from an EMBL/GenBank/DDBJ whole genome shotgun (WGS) entry which is preliminary data.</text>
</comment>
<keyword evidence="1" id="KW-0812">Transmembrane</keyword>
<dbReference type="Proteomes" id="UP000692954">
    <property type="component" value="Unassembled WGS sequence"/>
</dbReference>
<keyword evidence="1" id="KW-0472">Membrane</keyword>
<name>A0A8S1RTT1_9CILI</name>
<gene>
    <name evidence="2" type="ORF">PSON_ATCC_30995.1.T3290007</name>
</gene>
<feature type="transmembrane region" description="Helical" evidence="1">
    <location>
        <begin position="72"/>
        <end position="90"/>
    </location>
</feature>
<evidence type="ECO:0008006" key="4">
    <source>
        <dbReference type="Google" id="ProtNLM"/>
    </source>
</evidence>
<evidence type="ECO:0000256" key="1">
    <source>
        <dbReference type="SAM" id="Phobius"/>
    </source>
</evidence>